<organism evidence="4 5">
    <name type="scientific">Nocardioides silvaticus</name>
    <dbReference type="NCBI Taxonomy" id="2201891"/>
    <lineage>
        <taxon>Bacteria</taxon>
        <taxon>Bacillati</taxon>
        <taxon>Actinomycetota</taxon>
        <taxon>Actinomycetes</taxon>
        <taxon>Propionibacteriales</taxon>
        <taxon>Nocardioidaceae</taxon>
        <taxon>Nocardioides</taxon>
    </lineage>
</organism>
<accession>A0A316TIL1</accession>
<gene>
    <name evidence="4" type="ORF">DJ010_10970</name>
</gene>
<evidence type="ECO:0000256" key="2">
    <source>
        <dbReference type="SAM" id="SignalP"/>
    </source>
</evidence>
<name>A0A316TIL1_9ACTN</name>
<dbReference type="SUPFAM" id="SSF56219">
    <property type="entry name" value="DNase I-like"/>
    <property type="match status" value="1"/>
</dbReference>
<evidence type="ECO:0000259" key="3">
    <source>
        <dbReference type="PROSITE" id="PS51841"/>
    </source>
</evidence>
<dbReference type="GO" id="GO:0005975">
    <property type="term" value="P:carbohydrate metabolic process"/>
    <property type="evidence" value="ECO:0007669"/>
    <property type="project" value="UniProtKB-ARBA"/>
</dbReference>
<reference evidence="4 5" key="1">
    <citation type="submission" date="2018-05" db="EMBL/GenBank/DDBJ databases">
        <title>Nocardioides silvaticus genome.</title>
        <authorList>
            <person name="Li C."/>
            <person name="Wang G."/>
        </authorList>
    </citation>
    <scope>NUCLEOTIDE SEQUENCE [LARGE SCALE GENOMIC DNA]</scope>
    <source>
        <strain evidence="4 5">CCTCC AB 2018079</strain>
    </source>
</reference>
<dbReference type="OrthoDB" id="1016457at2"/>
<dbReference type="InterPro" id="IPR047971">
    <property type="entry name" value="ExeM-like"/>
</dbReference>
<evidence type="ECO:0000313" key="5">
    <source>
        <dbReference type="Proteomes" id="UP000245507"/>
    </source>
</evidence>
<dbReference type="NCBIfam" id="NF033681">
    <property type="entry name" value="ExeM_NucH_DNase"/>
    <property type="match status" value="1"/>
</dbReference>
<dbReference type="Proteomes" id="UP000245507">
    <property type="component" value="Unassembled WGS sequence"/>
</dbReference>
<dbReference type="CDD" id="cd04486">
    <property type="entry name" value="YhcR_OBF_like"/>
    <property type="match status" value="1"/>
</dbReference>
<evidence type="ECO:0000313" key="4">
    <source>
        <dbReference type="EMBL" id="PWN02905.1"/>
    </source>
</evidence>
<dbReference type="PANTHER" id="PTHR42834:SF1">
    <property type="entry name" value="ENDONUCLEASE_EXONUCLEASE_PHOSPHATASE FAMILY PROTEIN (AFU_ORTHOLOGUE AFUA_3G09210)"/>
    <property type="match status" value="1"/>
</dbReference>
<dbReference type="EMBL" id="QGDD01000004">
    <property type="protein sequence ID" value="PWN02905.1"/>
    <property type="molecule type" value="Genomic_DNA"/>
</dbReference>
<feature type="signal peptide" evidence="2">
    <location>
        <begin position="1"/>
        <end position="32"/>
    </location>
</feature>
<dbReference type="Pfam" id="PF03372">
    <property type="entry name" value="Exo_endo_phos"/>
    <property type="match status" value="1"/>
</dbReference>
<dbReference type="InterPro" id="IPR036691">
    <property type="entry name" value="Endo/exonu/phosph_ase_sf"/>
</dbReference>
<feature type="region of interest" description="Disordered" evidence="1">
    <location>
        <begin position="166"/>
        <end position="188"/>
    </location>
</feature>
<keyword evidence="5" id="KW-1185">Reference proteome</keyword>
<dbReference type="Gene3D" id="2.60.40.10">
    <property type="entry name" value="Immunoglobulins"/>
    <property type="match status" value="4"/>
</dbReference>
<dbReference type="InterPro" id="IPR032109">
    <property type="entry name" value="Big_3_5"/>
</dbReference>
<dbReference type="Gene3D" id="3.60.10.10">
    <property type="entry name" value="Endonuclease/exonuclease/phosphatase"/>
    <property type="match status" value="1"/>
</dbReference>
<dbReference type="PROSITE" id="PS51841">
    <property type="entry name" value="LTD"/>
    <property type="match status" value="1"/>
</dbReference>
<keyword evidence="2" id="KW-0732">Signal</keyword>
<dbReference type="RefSeq" id="WP_109693706.1">
    <property type="nucleotide sequence ID" value="NZ_QGDD01000004.1"/>
</dbReference>
<sequence length="1197" mass="122775">MPLLKNALAGVLGSTVALTGLTLALPAAPAQAVGGVFISEIHYDNASTDTGEFVEITAPAGTDLSAYSIVRYNGTTPSAATVYTSPAASNALTGTVADQADGWGTGVVNYPTDGLQNGGNDGVALVHNGTLVEFLTWEGGATGSGGPANGVTSTDIGVSQTSAPAGQTLQRQVDGTWTGPVENTKGVPNGYDGGGTGGELAATVEPDVEVTVDEAMTPVVLQAAGGTPPYTWTTESDLPAGTELSADGEITGTPTEVGAFPITAVVTDDEGATDDVSFTLAVKDPAAPTTIADIQGTGAATPMANQTVTTRGVVTATYPTGGFNGFYLQTPGPDTTPNASDGIFVYGPSFDESTLDPGDSVEVTGVAKEFGTLTEIEATAVTEVADLGDVVPKTVIPGTDCALPGTGCLSGAALEAAREKSEGEAFQPTGAFTVTDVYDGSAYNPPQSINNNFVGEIGLAANSTIPLIAPTEIIDAQATSAIAARTAYNNAHRVVLDDGSSTTYWNTSNDASGQDTPFPYYTPDHQVRVGADVTFDQPVILDFRFGWKVQPVEQVVEEPTGLVTFEQDRPSAPEEVAGDIKLATFNVLNYFTTLGEDLAGCQPYRDRDENPIAVRTGCDARGAWTEASFARQEAKIVNAINALDADVIALEEIENSLVVDGHDRDEALSTLVDALNEDAGAGTWDYVESPASASLPGNIAEQDVIRQGMIYKPATVETVGAADMLFDEPAFDNAREPFAAVFKPLGGTADEEFLVIANHFKSKGSGINDGTGQGNANPDRIAQAEALAEYADDLAAARGVEAVFLTGDFNAYSQEDPMQVLYGAGYENLAPEGEWSYNFDGQVGSLDHVLGNAAATEQVAGVDIWEINSNETVFNQYSRYNYNAAQLYSEAPFSASDHNPEIVGIGIPDTTVDATVTGSDVTVVHGSAASMHVTVSTDGGPVPTGEVTVTSGGNPIGSATLVGGEADVAITPGSLPVGTSTVTISYSGDEAVNPATGTATITVTEAPASATVTAAPVTVVYGKPAIMVVKVTAPDGVVPKGRVVLTSGGVTLGSKALGRGQARVPIPPKKLPAGVHTVTIAYSGDANVPPATGTSTLTVQKATPTVRGTNVTQKLGRTAVMRVRVAAPNVKATGTVTVERGDTVLGTANLNTNGIANVTIPKNVLPVAATPYSVTITYEGDDNVKSGTGTATVRVRK</sequence>
<feature type="compositionally biased region" description="Polar residues" evidence="1">
    <location>
        <begin position="166"/>
        <end position="175"/>
    </location>
</feature>
<dbReference type="AlphaFoldDB" id="A0A316TIL1"/>
<proteinExistence type="predicted"/>
<protein>
    <recommendedName>
        <fullName evidence="3">LTD domain-containing protein</fullName>
    </recommendedName>
</protein>
<feature type="chain" id="PRO_5016437274" description="LTD domain-containing protein" evidence="2">
    <location>
        <begin position="33"/>
        <end position="1197"/>
    </location>
</feature>
<evidence type="ECO:0000256" key="1">
    <source>
        <dbReference type="SAM" id="MobiDB-lite"/>
    </source>
</evidence>
<dbReference type="Pfam" id="PF16640">
    <property type="entry name" value="Big_3_5"/>
    <property type="match status" value="3"/>
</dbReference>
<dbReference type="InterPro" id="IPR001322">
    <property type="entry name" value="Lamin_tail_dom"/>
</dbReference>
<dbReference type="InterPro" id="IPR013783">
    <property type="entry name" value="Ig-like_fold"/>
</dbReference>
<dbReference type="GO" id="GO:0003824">
    <property type="term" value="F:catalytic activity"/>
    <property type="evidence" value="ECO:0007669"/>
    <property type="project" value="InterPro"/>
</dbReference>
<comment type="caution">
    <text evidence="4">The sequence shown here is derived from an EMBL/GenBank/DDBJ whole genome shotgun (WGS) entry which is preliminary data.</text>
</comment>
<dbReference type="PANTHER" id="PTHR42834">
    <property type="entry name" value="ENDONUCLEASE/EXONUCLEASE/PHOSPHATASE FAMILY PROTEIN (AFU_ORTHOLOGUE AFUA_3G09210)"/>
    <property type="match status" value="1"/>
</dbReference>
<dbReference type="CDD" id="cd10283">
    <property type="entry name" value="MnuA_DNase1-like"/>
    <property type="match status" value="1"/>
</dbReference>
<dbReference type="InterPro" id="IPR005135">
    <property type="entry name" value="Endo/exonuclease/phosphatase"/>
</dbReference>
<feature type="domain" description="LTD" evidence="3">
    <location>
        <begin position="24"/>
        <end position="162"/>
    </location>
</feature>